<dbReference type="InterPro" id="IPR010982">
    <property type="entry name" value="Lambda_DNA-bd_dom_sf"/>
</dbReference>
<sequence>METTLGQFVKQWRKLTRLTQDELAYKAGVGLRFIRDLEQGKATLRLDKVNQVLRLFNHEVGAVPMSRKPADTDTAL</sequence>
<gene>
    <name evidence="2" type="ORF">GCM10023187_41250</name>
</gene>
<proteinExistence type="predicted"/>
<protein>
    <submittedName>
        <fullName evidence="2">Helix-turn-helix domain-containing protein</fullName>
    </submittedName>
</protein>
<feature type="domain" description="HTH cro/C1-type" evidence="1">
    <location>
        <begin position="9"/>
        <end position="63"/>
    </location>
</feature>
<evidence type="ECO:0000313" key="2">
    <source>
        <dbReference type="EMBL" id="GAA4413201.1"/>
    </source>
</evidence>
<dbReference type="EMBL" id="BAABHB010000010">
    <property type="protein sequence ID" value="GAA4413201.1"/>
    <property type="molecule type" value="Genomic_DNA"/>
</dbReference>
<keyword evidence="3" id="KW-1185">Reference proteome</keyword>
<name>A0ABP8KQE0_9BACT</name>
<dbReference type="SUPFAM" id="SSF47413">
    <property type="entry name" value="lambda repressor-like DNA-binding domains"/>
    <property type="match status" value="1"/>
</dbReference>
<dbReference type="InterPro" id="IPR017507">
    <property type="entry name" value="Tscrpt_reg_HipB-like"/>
</dbReference>
<dbReference type="InterPro" id="IPR001387">
    <property type="entry name" value="Cro/C1-type_HTH"/>
</dbReference>
<reference evidence="3" key="1">
    <citation type="journal article" date="2019" name="Int. J. Syst. Evol. Microbiol.">
        <title>The Global Catalogue of Microorganisms (GCM) 10K type strain sequencing project: providing services to taxonomists for standard genome sequencing and annotation.</title>
        <authorList>
            <consortium name="The Broad Institute Genomics Platform"/>
            <consortium name="The Broad Institute Genome Sequencing Center for Infectious Disease"/>
            <person name="Wu L."/>
            <person name="Ma J."/>
        </authorList>
    </citation>
    <scope>NUCLEOTIDE SEQUENCE [LARGE SCALE GENOMIC DNA]</scope>
    <source>
        <strain evidence="3">JCM 17925</strain>
    </source>
</reference>
<organism evidence="2 3">
    <name type="scientific">Nibrella viscosa</name>
    <dbReference type="NCBI Taxonomy" id="1084524"/>
    <lineage>
        <taxon>Bacteria</taxon>
        <taxon>Pseudomonadati</taxon>
        <taxon>Bacteroidota</taxon>
        <taxon>Cytophagia</taxon>
        <taxon>Cytophagales</taxon>
        <taxon>Spirosomataceae</taxon>
        <taxon>Nibrella</taxon>
    </lineage>
</organism>
<dbReference type="Pfam" id="PF13560">
    <property type="entry name" value="HTH_31"/>
    <property type="match status" value="1"/>
</dbReference>
<dbReference type="RefSeq" id="WP_345269862.1">
    <property type="nucleotide sequence ID" value="NZ_BAABHB010000010.1"/>
</dbReference>
<dbReference type="CDD" id="cd00093">
    <property type="entry name" value="HTH_XRE"/>
    <property type="match status" value="1"/>
</dbReference>
<accession>A0ABP8KQE0</accession>
<dbReference type="Gene3D" id="1.10.260.40">
    <property type="entry name" value="lambda repressor-like DNA-binding domains"/>
    <property type="match status" value="1"/>
</dbReference>
<dbReference type="PROSITE" id="PS50943">
    <property type="entry name" value="HTH_CROC1"/>
    <property type="match status" value="1"/>
</dbReference>
<dbReference type="SMART" id="SM00530">
    <property type="entry name" value="HTH_XRE"/>
    <property type="match status" value="1"/>
</dbReference>
<evidence type="ECO:0000313" key="3">
    <source>
        <dbReference type="Proteomes" id="UP001500936"/>
    </source>
</evidence>
<comment type="caution">
    <text evidence="2">The sequence shown here is derived from an EMBL/GenBank/DDBJ whole genome shotgun (WGS) entry which is preliminary data.</text>
</comment>
<dbReference type="Proteomes" id="UP001500936">
    <property type="component" value="Unassembled WGS sequence"/>
</dbReference>
<evidence type="ECO:0000259" key="1">
    <source>
        <dbReference type="PROSITE" id="PS50943"/>
    </source>
</evidence>
<dbReference type="NCBIfam" id="TIGR03070">
    <property type="entry name" value="couple_hipB"/>
    <property type="match status" value="1"/>
</dbReference>